<feature type="transmembrane region" description="Helical" evidence="7">
    <location>
        <begin position="386"/>
        <end position="405"/>
    </location>
</feature>
<feature type="transmembrane region" description="Helical" evidence="7">
    <location>
        <begin position="293"/>
        <end position="315"/>
    </location>
</feature>
<dbReference type="Pfam" id="PF07690">
    <property type="entry name" value="MFS_1"/>
    <property type="match status" value="1"/>
</dbReference>
<keyword evidence="3" id="KW-0813">Transport</keyword>
<keyword evidence="6 7" id="KW-0472">Membrane</keyword>
<evidence type="ECO:0000256" key="3">
    <source>
        <dbReference type="ARBA" id="ARBA00022448"/>
    </source>
</evidence>
<dbReference type="OrthoDB" id="9787815at2"/>
<sequence length="422" mass="42614">MSGPHTAAAAPNSAGRATVQAVAASSYAVAMIAMFFVYTILPATLRQAGHPPEVVGLVFLAYLPFALRVAWAPLVERWAAGRIARHRTMLRLFLILAVLALLGLLAIDPAGSVWPMLGLSTLVVTLLVTAITASDAYLVATLGAADRQRSAVHQGIAAAAGGTVLGVVILVLGDRGWTTLVIAVAALSLLVALPALVLPDRAAMRAADKAAPQRGGLWAFLVSRLVQRRLAISVFVHGSFGLASGALPILQVDAGLSVGEIGLLSALGANIVGLAASSVVGAGMARFGAWRTLAALCLASVAGFGVPAAAGSAILAWEAVIALTFLVMGTSYAFFVVYRALTLAVCHGERAATQAAALTGIDALISIVAAAAAGAVIAAIGLNGLFAAVTGLVAIGAVVALIVAAGPEVRALLHHPSLEQPQ</sequence>
<protein>
    <submittedName>
        <fullName evidence="8">MFS transporter</fullName>
    </submittedName>
</protein>
<evidence type="ECO:0000256" key="5">
    <source>
        <dbReference type="ARBA" id="ARBA00022989"/>
    </source>
</evidence>
<proteinExistence type="inferred from homology"/>
<feature type="transmembrane region" description="Helical" evidence="7">
    <location>
        <begin position="321"/>
        <end position="345"/>
    </location>
</feature>
<evidence type="ECO:0000313" key="9">
    <source>
        <dbReference type="Proteomes" id="UP000323886"/>
    </source>
</evidence>
<dbReference type="Gene3D" id="1.20.1250.20">
    <property type="entry name" value="MFS general substrate transporter like domains"/>
    <property type="match status" value="1"/>
</dbReference>
<dbReference type="SUPFAM" id="SSF103473">
    <property type="entry name" value="MFS general substrate transporter"/>
    <property type="match status" value="1"/>
</dbReference>
<dbReference type="InterPro" id="IPR036259">
    <property type="entry name" value="MFS_trans_sf"/>
</dbReference>
<dbReference type="InterPro" id="IPR011701">
    <property type="entry name" value="MFS"/>
</dbReference>
<keyword evidence="5 7" id="KW-1133">Transmembrane helix</keyword>
<name>A0A5M6I358_9HYPH</name>
<feature type="transmembrane region" description="Helical" evidence="7">
    <location>
        <begin position="177"/>
        <end position="198"/>
    </location>
</feature>
<feature type="transmembrane region" description="Helical" evidence="7">
    <location>
        <begin position="151"/>
        <end position="171"/>
    </location>
</feature>
<feature type="transmembrane region" description="Helical" evidence="7">
    <location>
        <begin position="357"/>
        <end position="380"/>
    </location>
</feature>
<evidence type="ECO:0000256" key="2">
    <source>
        <dbReference type="ARBA" id="ARBA00008335"/>
    </source>
</evidence>
<evidence type="ECO:0000256" key="6">
    <source>
        <dbReference type="ARBA" id="ARBA00023136"/>
    </source>
</evidence>
<dbReference type="GO" id="GO:0022857">
    <property type="term" value="F:transmembrane transporter activity"/>
    <property type="evidence" value="ECO:0007669"/>
    <property type="project" value="InterPro"/>
</dbReference>
<feature type="transmembrane region" description="Helical" evidence="7">
    <location>
        <begin position="21"/>
        <end position="42"/>
    </location>
</feature>
<feature type="transmembrane region" description="Helical" evidence="7">
    <location>
        <begin position="54"/>
        <end position="76"/>
    </location>
</feature>
<evidence type="ECO:0000313" key="8">
    <source>
        <dbReference type="EMBL" id="KAA5602641.1"/>
    </source>
</evidence>
<accession>A0A5M6I358</accession>
<comment type="similarity">
    <text evidence="2">Belongs to the major facilitator superfamily.</text>
</comment>
<feature type="transmembrane region" description="Helical" evidence="7">
    <location>
        <begin position="88"/>
        <end position="107"/>
    </location>
</feature>
<feature type="transmembrane region" description="Helical" evidence="7">
    <location>
        <begin position="261"/>
        <end position="281"/>
    </location>
</feature>
<dbReference type="PANTHER" id="PTHR12778">
    <property type="entry name" value="SOLUTE CARRIER FAMILY 33 ACETYL-COA TRANSPORTER -RELATED"/>
    <property type="match status" value="1"/>
</dbReference>
<comment type="subcellular location">
    <subcellularLocation>
        <location evidence="1">Membrane</location>
        <topology evidence="1">Multi-pass membrane protein</topology>
    </subcellularLocation>
</comment>
<dbReference type="AlphaFoldDB" id="A0A5M6I358"/>
<keyword evidence="9" id="KW-1185">Reference proteome</keyword>
<feature type="transmembrane region" description="Helical" evidence="7">
    <location>
        <begin position="230"/>
        <end position="249"/>
    </location>
</feature>
<dbReference type="GO" id="GO:0016020">
    <property type="term" value="C:membrane"/>
    <property type="evidence" value="ECO:0007669"/>
    <property type="project" value="UniProtKB-SubCell"/>
</dbReference>
<evidence type="ECO:0000256" key="4">
    <source>
        <dbReference type="ARBA" id="ARBA00022692"/>
    </source>
</evidence>
<dbReference type="Proteomes" id="UP000323886">
    <property type="component" value="Unassembled WGS sequence"/>
</dbReference>
<evidence type="ECO:0000256" key="7">
    <source>
        <dbReference type="SAM" id="Phobius"/>
    </source>
</evidence>
<dbReference type="EMBL" id="VWPL01000005">
    <property type="protein sequence ID" value="KAA5602641.1"/>
    <property type="molecule type" value="Genomic_DNA"/>
</dbReference>
<gene>
    <name evidence="8" type="ORF">F1193_03915</name>
</gene>
<dbReference type="RefSeq" id="WP_150096371.1">
    <property type="nucleotide sequence ID" value="NZ_VWPL01000005.1"/>
</dbReference>
<reference evidence="8 9" key="1">
    <citation type="submission" date="2019-09" db="EMBL/GenBank/DDBJ databases">
        <title>Draft Whole-Genome sequence of Blastochloris sulfoviridis DSM 729.</title>
        <authorList>
            <person name="Meyer T.E."/>
            <person name="Kyndt J.A."/>
        </authorList>
    </citation>
    <scope>NUCLEOTIDE SEQUENCE [LARGE SCALE GENOMIC DNA]</scope>
    <source>
        <strain evidence="8 9">DSM 729</strain>
    </source>
</reference>
<feature type="transmembrane region" description="Helical" evidence="7">
    <location>
        <begin position="113"/>
        <end position="139"/>
    </location>
</feature>
<dbReference type="InterPro" id="IPR004752">
    <property type="entry name" value="AmpG_permease/AT-1"/>
</dbReference>
<comment type="caution">
    <text evidence="8">The sequence shown here is derived from an EMBL/GenBank/DDBJ whole genome shotgun (WGS) entry which is preliminary data.</text>
</comment>
<keyword evidence="4 7" id="KW-0812">Transmembrane</keyword>
<organism evidence="8 9">
    <name type="scientific">Blastochloris sulfoviridis</name>
    <dbReference type="NCBI Taxonomy" id="50712"/>
    <lineage>
        <taxon>Bacteria</taxon>
        <taxon>Pseudomonadati</taxon>
        <taxon>Pseudomonadota</taxon>
        <taxon>Alphaproteobacteria</taxon>
        <taxon>Hyphomicrobiales</taxon>
        <taxon>Blastochloridaceae</taxon>
        <taxon>Blastochloris</taxon>
    </lineage>
</organism>
<dbReference type="PANTHER" id="PTHR12778:SF10">
    <property type="entry name" value="MAJOR FACILITATOR SUPERFAMILY DOMAIN-CONTAINING PROTEIN 3"/>
    <property type="match status" value="1"/>
</dbReference>
<evidence type="ECO:0000256" key="1">
    <source>
        <dbReference type="ARBA" id="ARBA00004141"/>
    </source>
</evidence>